<dbReference type="PANTHER" id="PTHR33050">
    <property type="entry name" value="REVERSE TRANSCRIPTASE DOMAIN-CONTAINING PROTEIN"/>
    <property type="match status" value="1"/>
</dbReference>
<dbReference type="Proteomes" id="UP000434957">
    <property type="component" value="Unassembled WGS sequence"/>
</dbReference>
<dbReference type="PANTHER" id="PTHR33050:SF7">
    <property type="entry name" value="RIBONUCLEASE H"/>
    <property type="match status" value="1"/>
</dbReference>
<evidence type="ECO:0000313" key="2">
    <source>
        <dbReference type="Proteomes" id="UP000434957"/>
    </source>
</evidence>
<dbReference type="AlphaFoldDB" id="A0A6A4EQB5"/>
<organism evidence="1 2">
    <name type="scientific">Phytophthora rubi</name>
    <dbReference type="NCBI Taxonomy" id="129364"/>
    <lineage>
        <taxon>Eukaryota</taxon>
        <taxon>Sar</taxon>
        <taxon>Stramenopiles</taxon>
        <taxon>Oomycota</taxon>
        <taxon>Peronosporomycetes</taxon>
        <taxon>Peronosporales</taxon>
        <taxon>Peronosporaceae</taxon>
        <taxon>Phytophthora</taxon>
    </lineage>
</organism>
<accession>A0A6A4EQB5</accession>
<evidence type="ECO:0000313" key="1">
    <source>
        <dbReference type="EMBL" id="KAE9326593.1"/>
    </source>
</evidence>
<comment type="caution">
    <text evidence="1">The sequence shown here is derived from an EMBL/GenBank/DDBJ whole genome shotgun (WGS) entry which is preliminary data.</text>
</comment>
<sequence length="249" mass="28237">MVGVLGPNACNEEKFSSWFRVGKTLGLVWNLDNMTLCIPPEKLRKAQQRLRAMLTSSKTSRRRLNELLGSLRHITTCIPAAKAFFQRIATLARLTPRFVTVAVSSDAKDDLKWFLAILNESRLNAVPLSRFILTEEPMWHVFMDASDFGLCCLLPARKQFIQVEFLALEKSRIAQSKSELGDEFGINLRELMSAAFATLAWGPLWDTPSDSPPPHVRVWIDNTTAVSWNNRRGSRNSYAQLLLRLLSLF</sequence>
<gene>
    <name evidence="1" type="ORF">PR003_g16215</name>
</gene>
<reference evidence="1 2" key="1">
    <citation type="submission" date="2018-08" db="EMBL/GenBank/DDBJ databases">
        <title>Genomic investigation of the strawberry pathogen Phytophthora fragariae indicates pathogenicity is determined by transcriptional variation in three key races.</title>
        <authorList>
            <person name="Adams T.M."/>
            <person name="Armitage A.D."/>
            <person name="Sobczyk M.K."/>
            <person name="Bates H.J."/>
            <person name="Dunwell J.M."/>
            <person name="Nellist C.F."/>
            <person name="Harrison R.J."/>
        </authorList>
    </citation>
    <scope>NUCLEOTIDE SEQUENCE [LARGE SCALE GENOMIC DNA]</scope>
    <source>
        <strain evidence="1 2">SCRP333</strain>
    </source>
</reference>
<dbReference type="EMBL" id="QXFT01001171">
    <property type="protein sequence ID" value="KAE9326593.1"/>
    <property type="molecule type" value="Genomic_DNA"/>
</dbReference>
<dbReference type="InterPro" id="IPR052055">
    <property type="entry name" value="Hepadnavirus_pol/RT"/>
</dbReference>
<keyword evidence="2" id="KW-1185">Reference proteome</keyword>
<protein>
    <submittedName>
        <fullName evidence="1">Uncharacterized protein</fullName>
    </submittedName>
</protein>
<proteinExistence type="predicted"/>
<name>A0A6A4EQB5_9STRA</name>